<feature type="compositionally biased region" description="Basic and acidic residues" evidence="8">
    <location>
        <begin position="24"/>
        <end position="35"/>
    </location>
</feature>
<evidence type="ECO:0000256" key="7">
    <source>
        <dbReference type="PROSITE-ProRule" id="PRU00042"/>
    </source>
</evidence>
<dbReference type="InterPro" id="IPR050888">
    <property type="entry name" value="ZnF_C2H2-type_TF"/>
</dbReference>
<sequence length="732" mass="80707">MDPMKATLPSAIIESVIDAQVVDSRPKQPSDDRKQSINASRVPTTTSKTLIDPNSSDIPSNTDVSTAELPVPTEMLFQCDICHKDFNSLPTFKKHNKAFHSVLKLYVCSRAKCRYGCNSSEGFSNHLREGHHIADDFLPVLNTSPRVTNMAATDIQQPVIISSSSPIISIPQTNSINNSNESIEDNTVDTGAQTSSHTLESHVNTTTDELTVTPEKPFKCDVNSCDQSYRNEVTLIGHKWSVHRIPDPKRKQTAKSQQMSRKNNNKPMDANTSHNKSKSTIGPKGIPFTCAFCWKKFDNETALTGHTKANHTPVKSRVSNVSKTTGASVPTTSTDKHPMPILSTVPTTSNSYTSHMSKPINTWRIPKRILNTRSANECIPVPTTSSIETESEAPVAKKPKITTCSQNTGSLVNLATKNISKIFNKKTFGCDLCDKVLDTSVALTDHMVANHGFGVNDPQGSGTQGLATDEPQNAFKCKECDKEFDTIFDRKRHQKAAHSGSVLYKCWNGCPERFSTQSALDSHKRSAHSLPPEDSRNPSVPSTSHNESTNDGSTTRPPNKGPKGKFSCCGQAFHAYKALSTHIRIAHMKVGSRVSATDKTAVPLPYVCDVNDCGNRFSSESLLDLHKRSLHSQQIPHEDCYNSRNANVFHEHSPSNAGSIATNVMSDLRLPFPPDHTSPRDLTSESPIDTHNIGIDCRESVGNTAFRCQYRDCELVFDNKDAFDTHLRFRHR</sequence>
<dbReference type="SUPFAM" id="SSF57667">
    <property type="entry name" value="beta-beta-alpha zinc fingers"/>
    <property type="match status" value="2"/>
</dbReference>
<feature type="non-terminal residue" evidence="10">
    <location>
        <position position="1"/>
    </location>
</feature>
<evidence type="ECO:0000313" key="11">
    <source>
        <dbReference type="Proteomes" id="UP000728032"/>
    </source>
</evidence>
<feature type="region of interest" description="Disordered" evidence="8">
    <location>
        <begin position="518"/>
        <end position="563"/>
    </location>
</feature>
<feature type="domain" description="C2H2-type" evidence="9">
    <location>
        <begin position="606"/>
        <end position="636"/>
    </location>
</feature>
<comment type="subcellular location">
    <subcellularLocation>
        <location evidence="1">Nucleus</location>
    </subcellularLocation>
</comment>
<keyword evidence="11" id="KW-1185">Reference proteome</keyword>
<proteinExistence type="predicted"/>
<evidence type="ECO:0000256" key="6">
    <source>
        <dbReference type="ARBA" id="ARBA00023242"/>
    </source>
</evidence>
<keyword evidence="6" id="KW-0539">Nucleus</keyword>
<feature type="domain" description="C2H2-type" evidence="9">
    <location>
        <begin position="77"/>
        <end position="105"/>
    </location>
</feature>
<dbReference type="InterPro" id="IPR013087">
    <property type="entry name" value="Znf_C2H2_type"/>
</dbReference>
<feature type="compositionally biased region" description="Polar residues" evidence="8">
    <location>
        <begin position="36"/>
        <end position="64"/>
    </location>
</feature>
<feature type="compositionally biased region" description="Polar residues" evidence="8">
    <location>
        <begin position="317"/>
        <end position="333"/>
    </location>
</feature>
<feature type="region of interest" description="Disordered" evidence="8">
    <location>
        <begin position="22"/>
        <end position="64"/>
    </location>
</feature>
<evidence type="ECO:0000256" key="3">
    <source>
        <dbReference type="ARBA" id="ARBA00022737"/>
    </source>
</evidence>
<reference evidence="10" key="1">
    <citation type="submission" date="2020-11" db="EMBL/GenBank/DDBJ databases">
        <authorList>
            <person name="Tran Van P."/>
        </authorList>
    </citation>
    <scope>NUCLEOTIDE SEQUENCE</scope>
</reference>
<feature type="domain" description="C2H2-type" evidence="9">
    <location>
        <begin position="504"/>
        <end position="533"/>
    </location>
</feature>
<feature type="compositionally biased region" description="Polar residues" evidence="8">
    <location>
        <begin position="537"/>
        <end position="557"/>
    </location>
</feature>
<keyword evidence="2" id="KW-0479">Metal-binding</keyword>
<name>A0A7R9M7L4_9ACAR</name>
<feature type="domain" description="C2H2-type" evidence="9">
    <location>
        <begin position="218"/>
        <end position="248"/>
    </location>
</feature>
<dbReference type="OrthoDB" id="7430321at2759"/>
<dbReference type="Pfam" id="PF13912">
    <property type="entry name" value="zf-C2H2_6"/>
    <property type="match status" value="1"/>
</dbReference>
<evidence type="ECO:0000256" key="4">
    <source>
        <dbReference type="ARBA" id="ARBA00022771"/>
    </source>
</evidence>
<keyword evidence="4 7" id="KW-0863">Zinc-finger</keyword>
<feature type="compositionally biased region" description="Polar residues" evidence="8">
    <location>
        <begin position="344"/>
        <end position="355"/>
    </location>
</feature>
<evidence type="ECO:0000256" key="1">
    <source>
        <dbReference type="ARBA" id="ARBA00004123"/>
    </source>
</evidence>
<dbReference type="GO" id="GO:0005634">
    <property type="term" value="C:nucleus"/>
    <property type="evidence" value="ECO:0007669"/>
    <property type="project" value="UniProtKB-SubCell"/>
</dbReference>
<dbReference type="EMBL" id="OC923768">
    <property type="protein sequence ID" value="CAD7655061.1"/>
    <property type="molecule type" value="Genomic_DNA"/>
</dbReference>
<dbReference type="Pfam" id="PF00096">
    <property type="entry name" value="zf-C2H2"/>
    <property type="match status" value="1"/>
</dbReference>
<dbReference type="PANTHER" id="PTHR24406">
    <property type="entry name" value="TRANSCRIPTIONAL REPRESSOR CTCFL-RELATED"/>
    <property type="match status" value="1"/>
</dbReference>
<gene>
    <name evidence="10" type="ORF">ONB1V03_LOCUS11706</name>
</gene>
<feature type="compositionally biased region" description="Polar residues" evidence="8">
    <location>
        <begin position="254"/>
        <end position="280"/>
    </location>
</feature>
<dbReference type="Proteomes" id="UP000728032">
    <property type="component" value="Unassembled WGS sequence"/>
</dbReference>
<feature type="region of interest" description="Disordered" evidence="8">
    <location>
        <begin position="243"/>
        <end position="281"/>
    </location>
</feature>
<feature type="region of interest" description="Disordered" evidence="8">
    <location>
        <begin position="314"/>
        <end position="355"/>
    </location>
</feature>
<evidence type="ECO:0000259" key="9">
    <source>
        <dbReference type="PROSITE" id="PS50157"/>
    </source>
</evidence>
<dbReference type="InterPro" id="IPR036236">
    <property type="entry name" value="Znf_C2H2_sf"/>
</dbReference>
<evidence type="ECO:0000313" key="10">
    <source>
        <dbReference type="EMBL" id="CAD7655061.1"/>
    </source>
</evidence>
<keyword evidence="3" id="KW-0677">Repeat</keyword>
<dbReference type="SMART" id="SM00355">
    <property type="entry name" value="ZnF_C2H2"/>
    <property type="match status" value="10"/>
</dbReference>
<dbReference type="Gene3D" id="3.30.160.60">
    <property type="entry name" value="Classic Zinc Finger"/>
    <property type="match status" value="4"/>
</dbReference>
<evidence type="ECO:0000256" key="8">
    <source>
        <dbReference type="SAM" id="MobiDB-lite"/>
    </source>
</evidence>
<evidence type="ECO:0000256" key="2">
    <source>
        <dbReference type="ARBA" id="ARBA00022723"/>
    </source>
</evidence>
<protein>
    <recommendedName>
        <fullName evidence="9">C2H2-type domain-containing protein</fullName>
    </recommendedName>
</protein>
<accession>A0A7R9M7L4</accession>
<feature type="domain" description="C2H2-type" evidence="9">
    <location>
        <begin position="288"/>
        <end position="316"/>
    </location>
</feature>
<evidence type="ECO:0000256" key="5">
    <source>
        <dbReference type="ARBA" id="ARBA00022833"/>
    </source>
</evidence>
<dbReference type="AlphaFoldDB" id="A0A7R9M7L4"/>
<dbReference type="PROSITE" id="PS00028">
    <property type="entry name" value="ZINC_FINGER_C2H2_1"/>
    <property type="match status" value="9"/>
</dbReference>
<dbReference type="PROSITE" id="PS50157">
    <property type="entry name" value="ZINC_FINGER_C2H2_2"/>
    <property type="match status" value="7"/>
</dbReference>
<keyword evidence="5" id="KW-0862">Zinc</keyword>
<feature type="domain" description="C2H2-type" evidence="9">
    <location>
        <begin position="475"/>
        <end position="503"/>
    </location>
</feature>
<dbReference type="GO" id="GO:0008270">
    <property type="term" value="F:zinc ion binding"/>
    <property type="evidence" value="ECO:0007669"/>
    <property type="project" value="UniProtKB-KW"/>
</dbReference>
<organism evidence="10">
    <name type="scientific">Oppiella nova</name>
    <dbReference type="NCBI Taxonomy" id="334625"/>
    <lineage>
        <taxon>Eukaryota</taxon>
        <taxon>Metazoa</taxon>
        <taxon>Ecdysozoa</taxon>
        <taxon>Arthropoda</taxon>
        <taxon>Chelicerata</taxon>
        <taxon>Arachnida</taxon>
        <taxon>Acari</taxon>
        <taxon>Acariformes</taxon>
        <taxon>Sarcoptiformes</taxon>
        <taxon>Oribatida</taxon>
        <taxon>Brachypylina</taxon>
        <taxon>Oppioidea</taxon>
        <taxon>Oppiidae</taxon>
        <taxon>Oppiella</taxon>
    </lineage>
</organism>
<feature type="domain" description="C2H2-type" evidence="9">
    <location>
        <begin position="706"/>
        <end position="732"/>
    </location>
</feature>
<dbReference type="EMBL" id="CAJPVJ010008943">
    <property type="protein sequence ID" value="CAG2172248.1"/>
    <property type="molecule type" value="Genomic_DNA"/>
</dbReference>